<evidence type="ECO:0000259" key="2">
    <source>
        <dbReference type="Pfam" id="PF13231"/>
    </source>
</evidence>
<dbReference type="EMBL" id="PETS01000118">
    <property type="protein sequence ID" value="PIV50591.1"/>
    <property type="molecule type" value="Genomic_DNA"/>
</dbReference>
<dbReference type="AlphaFoldDB" id="A0A2M7DLI9"/>
<reference evidence="4" key="1">
    <citation type="submission" date="2017-09" db="EMBL/GenBank/DDBJ databases">
        <title>Depth-based differentiation of microbial function through sediment-hosted aquifers and enrichment of novel symbionts in the deep terrestrial subsurface.</title>
        <authorList>
            <person name="Probst A.J."/>
            <person name="Ladd B."/>
            <person name="Jarett J.K."/>
            <person name="Geller-Mcgrath D.E."/>
            <person name="Sieber C.M.K."/>
            <person name="Emerson J.B."/>
            <person name="Anantharaman K."/>
            <person name="Thomas B.C."/>
            <person name="Malmstrom R."/>
            <person name="Stieglmeier M."/>
            <person name="Klingl A."/>
            <person name="Woyke T."/>
            <person name="Ryan C.M."/>
            <person name="Banfield J.F."/>
        </authorList>
    </citation>
    <scope>NUCLEOTIDE SEQUENCE [LARGE SCALE GENOMIC DNA]</scope>
</reference>
<keyword evidence="1" id="KW-1133">Transmembrane helix</keyword>
<keyword evidence="1" id="KW-0472">Membrane</keyword>
<feature type="transmembrane region" description="Helical" evidence="1">
    <location>
        <begin position="160"/>
        <end position="190"/>
    </location>
</feature>
<dbReference type="InterPro" id="IPR038731">
    <property type="entry name" value="RgtA/B/C-like"/>
</dbReference>
<comment type="caution">
    <text evidence="3">The sequence shown here is derived from an EMBL/GenBank/DDBJ whole genome shotgun (WGS) entry which is preliminary data.</text>
</comment>
<feature type="transmembrane region" description="Helical" evidence="1">
    <location>
        <begin position="202"/>
        <end position="219"/>
    </location>
</feature>
<accession>A0A2M7DLI9</accession>
<sequence>MKLFNNIKISVKHFWLLILFLLTALLHSSHVINSDEGLTLSVAWDIFNNKELYIDIFEFVAPGSFYAIFWIWKIFGASYFSAKLFSIIIIYFCAFGIHEISERLTLSKYSFLAPFIFVVSSAYWPIINYHIYNIFFIIWALYFFIKLLKDNSKKNAIFSGILTGIAILFLQPRGIIFLSTLSFFLIILLFKEKKLIWLKLNLYYLFFSILPVTLLLLKWPATLLWNNLIIFPIFNYSKIASVPFNLLIIFLIITLAAFWLLRNNKSKKIWLLVYIQLALLLSSAPLADHFHILIIIFPLYCLLPLLINKINNFNFFYSKTFFLLLIMTVFFIIWPSFIYFKYFPPFFSIKNYKFIDYIKDNCRQSKYLYSGPFYPSIYFETKKLNPTPYPWLITNHHTEKQFQEARQYLEKNKPECSVLNYAMVEKYRYDRNNPVDNFIIENYHFAYKDYNILIYKLNED</sequence>
<name>A0A2M7DLI9_9BACT</name>
<keyword evidence="1" id="KW-0812">Transmembrane</keyword>
<evidence type="ECO:0000256" key="1">
    <source>
        <dbReference type="SAM" id="Phobius"/>
    </source>
</evidence>
<feature type="transmembrane region" description="Helical" evidence="1">
    <location>
        <begin position="320"/>
        <end position="340"/>
    </location>
</feature>
<feature type="transmembrane region" description="Helical" evidence="1">
    <location>
        <begin position="268"/>
        <end position="284"/>
    </location>
</feature>
<feature type="transmembrane region" description="Helical" evidence="1">
    <location>
        <begin position="52"/>
        <end position="72"/>
    </location>
</feature>
<feature type="transmembrane region" description="Helical" evidence="1">
    <location>
        <begin position="239"/>
        <end position="261"/>
    </location>
</feature>
<proteinExistence type="predicted"/>
<dbReference type="Pfam" id="PF13231">
    <property type="entry name" value="PMT_2"/>
    <property type="match status" value="1"/>
</dbReference>
<protein>
    <recommendedName>
        <fullName evidence="2">Glycosyltransferase RgtA/B/C/D-like domain-containing protein</fullName>
    </recommendedName>
</protein>
<dbReference type="Proteomes" id="UP000228896">
    <property type="component" value="Unassembled WGS sequence"/>
</dbReference>
<feature type="domain" description="Glycosyltransferase RgtA/B/C/D-like" evidence="2">
    <location>
        <begin position="61"/>
        <end position="207"/>
    </location>
</feature>
<gene>
    <name evidence="3" type="ORF">COS18_04575</name>
</gene>
<evidence type="ECO:0000313" key="4">
    <source>
        <dbReference type="Proteomes" id="UP000228896"/>
    </source>
</evidence>
<organism evidence="3 4">
    <name type="scientific">Candidatus Falkowbacteria bacterium CG02_land_8_20_14_3_00_36_14</name>
    <dbReference type="NCBI Taxonomy" id="1974560"/>
    <lineage>
        <taxon>Bacteria</taxon>
        <taxon>Candidatus Falkowiibacteriota</taxon>
    </lineage>
</organism>
<evidence type="ECO:0000313" key="3">
    <source>
        <dbReference type="EMBL" id="PIV50591.1"/>
    </source>
</evidence>
<feature type="transmembrane region" description="Helical" evidence="1">
    <location>
        <begin position="84"/>
        <end position="100"/>
    </location>
</feature>
<feature type="transmembrane region" description="Helical" evidence="1">
    <location>
        <begin position="131"/>
        <end position="148"/>
    </location>
</feature>
<feature type="transmembrane region" description="Helical" evidence="1">
    <location>
        <begin position="290"/>
        <end position="308"/>
    </location>
</feature>